<keyword evidence="5" id="KW-0349">Heme</keyword>
<dbReference type="Proteomes" id="UP001162156">
    <property type="component" value="Unassembled WGS sequence"/>
</dbReference>
<keyword evidence="9" id="KW-0560">Oxidoreductase</keyword>
<comment type="similarity">
    <text evidence="4">Belongs to the cytochrome P450 family.</text>
</comment>
<dbReference type="GO" id="GO:0005789">
    <property type="term" value="C:endoplasmic reticulum membrane"/>
    <property type="evidence" value="ECO:0007669"/>
    <property type="project" value="UniProtKB-SubCell"/>
</dbReference>
<comment type="caution">
    <text evidence="13">The sequence shown here is derived from an EMBL/GenBank/DDBJ whole genome shotgun (WGS) entry which is preliminary data.</text>
</comment>
<accession>A0AAV8WPI1</accession>
<keyword evidence="8" id="KW-0492">Microsome</keyword>
<dbReference type="InterPro" id="IPR050476">
    <property type="entry name" value="Insect_CytP450_Detox"/>
</dbReference>
<comment type="cofactor">
    <cofactor evidence="1">
        <name>heme</name>
        <dbReference type="ChEBI" id="CHEBI:30413"/>
    </cofactor>
</comment>
<keyword evidence="14" id="KW-1185">Reference proteome</keyword>
<evidence type="ECO:0000256" key="12">
    <source>
        <dbReference type="ARBA" id="ARBA00023136"/>
    </source>
</evidence>
<protein>
    <recommendedName>
        <fullName evidence="15">Cytochrome P450</fullName>
    </recommendedName>
</protein>
<evidence type="ECO:0000256" key="5">
    <source>
        <dbReference type="ARBA" id="ARBA00022617"/>
    </source>
</evidence>
<sequence>MLIVILGAALGAVLFYYLFVKPHNYWKDRGVKQGKPWWLFGDFGKNLFRQQSIAELMQYAYNQIPSRRYFGLYQFTKPVLIVKDVDLIKQITVKDFDHFTDHRSIIPENADPLWNKNLFALKDEEIVTLEMKGLFTRFTNDAIATTAFGVKVDSLAEPNNEFYLMGKKVTTFSFWRTLRFAGYSLFPKLYQIIKVKFFDNKVGNFFRQVINDTIKIRLERAIVRPDMIHLLMQARKGIEKHEKNGVIDTGFATAQESDLGTS</sequence>
<dbReference type="EMBL" id="JANEYF010005386">
    <property type="protein sequence ID" value="KAJ8928366.1"/>
    <property type="molecule type" value="Genomic_DNA"/>
</dbReference>
<evidence type="ECO:0000256" key="7">
    <source>
        <dbReference type="ARBA" id="ARBA00022824"/>
    </source>
</evidence>
<dbReference type="InterPro" id="IPR036396">
    <property type="entry name" value="Cyt_P450_sf"/>
</dbReference>
<keyword evidence="12" id="KW-0472">Membrane</keyword>
<dbReference type="PANTHER" id="PTHR24292:SF54">
    <property type="entry name" value="CYP9F3-RELATED"/>
    <property type="match status" value="1"/>
</dbReference>
<comment type="subcellular location">
    <subcellularLocation>
        <location evidence="3">Endoplasmic reticulum membrane</location>
    </subcellularLocation>
    <subcellularLocation>
        <location evidence="2">Microsome membrane</location>
    </subcellularLocation>
</comment>
<dbReference type="AlphaFoldDB" id="A0AAV8WPI1"/>
<organism evidence="13 14">
    <name type="scientific">Rhamnusium bicolor</name>
    <dbReference type="NCBI Taxonomy" id="1586634"/>
    <lineage>
        <taxon>Eukaryota</taxon>
        <taxon>Metazoa</taxon>
        <taxon>Ecdysozoa</taxon>
        <taxon>Arthropoda</taxon>
        <taxon>Hexapoda</taxon>
        <taxon>Insecta</taxon>
        <taxon>Pterygota</taxon>
        <taxon>Neoptera</taxon>
        <taxon>Endopterygota</taxon>
        <taxon>Coleoptera</taxon>
        <taxon>Polyphaga</taxon>
        <taxon>Cucujiformia</taxon>
        <taxon>Chrysomeloidea</taxon>
        <taxon>Cerambycidae</taxon>
        <taxon>Lepturinae</taxon>
        <taxon>Rhagiini</taxon>
        <taxon>Rhamnusium</taxon>
    </lineage>
</organism>
<dbReference type="GO" id="GO:0016705">
    <property type="term" value="F:oxidoreductase activity, acting on paired donors, with incorporation or reduction of molecular oxygen"/>
    <property type="evidence" value="ECO:0007669"/>
    <property type="project" value="InterPro"/>
</dbReference>
<evidence type="ECO:0000256" key="11">
    <source>
        <dbReference type="ARBA" id="ARBA00023033"/>
    </source>
</evidence>
<evidence type="ECO:0008006" key="15">
    <source>
        <dbReference type="Google" id="ProtNLM"/>
    </source>
</evidence>
<dbReference type="GO" id="GO:0004497">
    <property type="term" value="F:monooxygenase activity"/>
    <property type="evidence" value="ECO:0007669"/>
    <property type="project" value="UniProtKB-KW"/>
</dbReference>
<keyword evidence="6" id="KW-0479">Metal-binding</keyword>
<reference evidence="13" key="1">
    <citation type="journal article" date="2023" name="Insect Mol. Biol.">
        <title>Genome sequencing provides insights into the evolution of gene families encoding plant cell wall-degrading enzymes in longhorned beetles.</title>
        <authorList>
            <person name="Shin N.R."/>
            <person name="Okamura Y."/>
            <person name="Kirsch R."/>
            <person name="Pauchet Y."/>
        </authorList>
    </citation>
    <scope>NUCLEOTIDE SEQUENCE</scope>
    <source>
        <strain evidence="13">RBIC_L_NR</strain>
    </source>
</reference>
<dbReference type="GO" id="GO:0020037">
    <property type="term" value="F:heme binding"/>
    <property type="evidence" value="ECO:0007669"/>
    <property type="project" value="InterPro"/>
</dbReference>
<dbReference type="SUPFAM" id="SSF48264">
    <property type="entry name" value="Cytochrome P450"/>
    <property type="match status" value="1"/>
</dbReference>
<proteinExistence type="inferred from homology"/>
<name>A0AAV8WPI1_9CUCU</name>
<keyword evidence="11" id="KW-0503">Monooxygenase</keyword>
<dbReference type="Gene3D" id="1.10.630.10">
    <property type="entry name" value="Cytochrome P450"/>
    <property type="match status" value="1"/>
</dbReference>
<evidence type="ECO:0000256" key="4">
    <source>
        <dbReference type="ARBA" id="ARBA00010617"/>
    </source>
</evidence>
<gene>
    <name evidence="13" type="ORF">NQ314_019097</name>
</gene>
<evidence type="ECO:0000256" key="10">
    <source>
        <dbReference type="ARBA" id="ARBA00023004"/>
    </source>
</evidence>
<evidence type="ECO:0000256" key="1">
    <source>
        <dbReference type="ARBA" id="ARBA00001971"/>
    </source>
</evidence>
<keyword evidence="7" id="KW-0256">Endoplasmic reticulum</keyword>
<evidence type="ECO:0000313" key="13">
    <source>
        <dbReference type="EMBL" id="KAJ8928366.1"/>
    </source>
</evidence>
<evidence type="ECO:0000256" key="6">
    <source>
        <dbReference type="ARBA" id="ARBA00022723"/>
    </source>
</evidence>
<evidence type="ECO:0000256" key="3">
    <source>
        <dbReference type="ARBA" id="ARBA00004586"/>
    </source>
</evidence>
<dbReference type="PANTHER" id="PTHR24292">
    <property type="entry name" value="CYTOCHROME P450"/>
    <property type="match status" value="1"/>
</dbReference>
<evidence type="ECO:0000313" key="14">
    <source>
        <dbReference type="Proteomes" id="UP001162156"/>
    </source>
</evidence>
<keyword evidence="10" id="KW-0408">Iron</keyword>
<evidence type="ECO:0000256" key="8">
    <source>
        <dbReference type="ARBA" id="ARBA00022848"/>
    </source>
</evidence>
<dbReference type="GO" id="GO:0005506">
    <property type="term" value="F:iron ion binding"/>
    <property type="evidence" value="ECO:0007669"/>
    <property type="project" value="InterPro"/>
</dbReference>
<evidence type="ECO:0000256" key="2">
    <source>
        <dbReference type="ARBA" id="ARBA00004524"/>
    </source>
</evidence>
<evidence type="ECO:0000256" key="9">
    <source>
        <dbReference type="ARBA" id="ARBA00023002"/>
    </source>
</evidence>